<keyword evidence="8" id="KW-1208">Phospholipid metabolism</keyword>
<keyword evidence="5 10" id="KW-0418">Kinase</keyword>
<dbReference type="SUPFAM" id="SSF111331">
    <property type="entry name" value="NAD kinase/diacylglycerol kinase-like"/>
    <property type="match status" value="1"/>
</dbReference>
<gene>
    <name evidence="10" type="ORF">HMPREF3195_01439</name>
</gene>
<dbReference type="STRING" id="1261.HMPREF3195_01439"/>
<reference evidence="10 11" key="1">
    <citation type="submission" date="2016-02" db="EMBL/GenBank/DDBJ databases">
        <authorList>
            <person name="Wen L."/>
            <person name="He K."/>
            <person name="Yang H."/>
        </authorList>
    </citation>
    <scope>NUCLEOTIDE SEQUENCE [LARGE SCALE GENOMIC DNA]</scope>
    <source>
        <strain evidence="10 11">MJR8628A</strain>
    </source>
</reference>
<dbReference type="Pfam" id="PF19279">
    <property type="entry name" value="YegS_C"/>
    <property type="match status" value="1"/>
</dbReference>
<name>A0A135YPG9_9FIRM</name>
<keyword evidence="6" id="KW-0067">ATP-binding</keyword>
<keyword evidence="7" id="KW-0443">Lipid metabolism</keyword>
<proteinExistence type="inferred from homology"/>
<evidence type="ECO:0000256" key="4">
    <source>
        <dbReference type="ARBA" id="ARBA00022741"/>
    </source>
</evidence>
<accession>A0A135YPG9</accession>
<evidence type="ECO:0000256" key="6">
    <source>
        <dbReference type="ARBA" id="ARBA00022840"/>
    </source>
</evidence>
<evidence type="ECO:0000256" key="8">
    <source>
        <dbReference type="ARBA" id="ARBA00023264"/>
    </source>
</evidence>
<comment type="caution">
    <text evidence="10">The sequence shown here is derived from an EMBL/GenBank/DDBJ whole genome shotgun (WGS) entry which is preliminary data.</text>
</comment>
<dbReference type="InterPro" id="IPR001206">
    <property type="entry name" value="Diacylglycerol_kinase_cat_dom"/>
</dbReference>
<dbReference type="InterPro" id="IPR050187">
    <property type="entry name" value="Lipid_Phosphate_FormReg"/>
</dbReference>
<dbReference type="AlphaFoldDB" id="A0A135YPG9"/>
<keyword evidence="7" id="KW-0594">Phospholipid biosynthesis</keyword>
<dbReference type="SMART" id="SM00046">
    <property type="entry name" value="DAGKc"/>
    <property type="match status" value="1"/>
</dbReference>
<evidence type="ECO:0000313" key="11">
    <source>
        <dbReference type="Proteomes" id="UP000070326"/>
    </source>
</evidence>
<dbReference type="InterPro" id="IPR045540">
    <property type="entry name" value="YegS/DAGK_C"/>
</dbReference>
<keyword evidence="3" id="KW-0808">Transferase</keyword>
<sequence length="313" mass="34831">MHIYILVHKGSGSSRGTKVLAKLLDACSKKNIVTSVFVTEYKGHAISLVQEIDRQIENDPEKRLVVIGGDGTLHEAINGLQSISSQTPIAYLSAGTGNDFNRAVKIQTKPESFLDSLINIKESGQLEIIKYTSLKNGSINYAVNSLGFGFDSLIVHLSSTKSSKALLNKIGLSKLSYLHHVVEAFKLHSKFSMTVIENGKAHNFDKIILASVTNHPYLGSGIKLDPLSSQNNHEIGLVIAHHINLPVFLRLLTKLIKNASHLECTDNVKRLGSDKFEIILRDPQYMQVDGEDKEKDCYHIECELTRQAFWFTY</sequence>
<comment type="similarity">
    <text evidence="2">Belongs to the diacylglycerol/lipid kinase family.</text>
</comment>
<dbReference type="InterPro" id="IPR016064">
    <property type="entry name" value="NAD/diacylglycerol_kinase_sf"/>
</dbReference>
<dbReference type="PANTHER" id="PTHR12358:SF54">
    <property type="entry name" value="SPHINGOSINE KINASE RELATED PROTEIN"/>
    <property type="match status" value="1"/>
</dbReference>
<dbReference type="Pfam" id="PF00781">
    <property type="entry name" value="DAGK_cat"/>
    <property type="match status" value="1"/>
</dbReference>
<dbReference type="GO" id="GO:0005524">
    <property type="term" value="F:ATP binding"/>
    <property type="evidence" value="ECO:0007669"/>
    <property type="project" value="UniProtKB-KW"/>
</dbReference>
<evidence type="ECO:0000259" key="9">
    <source>
        <dbReference type="PROSITE" id="PS50146"/>
    </source>
</evidence>
<evidence type="ECO:0000256" key="5">
    <source>
        <dbReference type="ARBA" id="ARBA00022777"/>
    </source>
</evidence>
<dbReference type="Gene3D" id="3.40.50.10330">
    <property type="entry name" value="Probable inorganic polyphosphate/atp-NAD kinase, domain 1"/>
    <property type="match status" value="1"/>
</dbReference>
<dbReference type="GO" id="GO:0016301">
    <property type="term" value="F:kinase activity"/>
    <property type="evidence" value="ECO:0007669"/>
    <property type="project" value="UniProtKB-KW"/>
</dbReference>
<evidence type="ECO:0000313" key="10">
    <source>
        <dbReference type="EMBL" id="KXI11264.1"/>
    </source>
</evidence>
<dbReference type="RefSeq" id="WP_021934567.1">
    <property type="nucleotide sequence ID" value="NZ_KQ961833.1"/>
</dbReference>
<dbReference type="PATRIC" id="fig|1261.5.peg.1443"/>
<dbReference type="PANTHER" id="PTHR12358">
    <property type="entry name" value="SPHINGOSINE KINASE"/>
    <property type="match status" value="1"/>
</dbReference>
<evidence type="ECO:0000256" key="3">
    <source>
        <dbReference type="ARBA" id="ARBA00022679"/>
    </source>
</evidence>
<feature type="domain" description="DAGKc" evidence="9">
    <location>
        <begin position="1"/>
        <end position="136"/>
    </location>
</feature>
<dbReference type="eggNOG" id="COG1597">
    <property type="taxonomic scope" value="Bacteria"/>
</dbReference>
<evidence type="ECO:0000256" key="1">
    <source>
        <dbReference type="ARBA" id="ARBA00001946"/>
    </source>
</evidence>
<dbReference type="PROSITE" id="PS50146">
    <property type="entry name" value="DAGK"/>
    <property type="match status" value="1"/>
</dbReference>
<evidence type="ECO:0000256" key="2">
    <source>
        <dbReference type="ARBA" id="ARBA00005983"/>
    </source>
</evidence>
<organism evidence="10 11">
    <name type="scientific">Peptostreptococcus anaerobius</name>
    <dbReference type="NCBI Taxonomy" id="1261"/>
    <lineage>
        <taxon>Bacteria</taxon>
        <taxon>Bacillati</taxon>
        <taxon>Bacillota</taxon>
        <taxon>Clostridia</taxon>
        <taxon>Peptostreptococcales</taxon>
        <taxon>Peptostreptococcaceae</taxon>
        <taxon>Peptostreptococcus</taxon>
    </lineage>
</organism>
<protein>
    <submittedName>
        <fullName evidence="10">Lipid kinase, YegS/Rv2252/BmrU family</fullName>
    </submittedName>
</protein>
<dbReference type="Proteomes" id="UP000070326">
    <property type="component" value="Unassembled WGS sequence"/>
</dbReference>
<dbReference type="InterPro" id="IPR017438">
    <property type="entry name" value="ATP-NAD_kinase_N"/>
</dbReference>
<dbReference type="GO" id="GO:0008654">
    <property type="term" value="P:phospholipid biosynthetic process"/>
    <property type="evidence" value="ECO:0007669"/>
    <property type="project" value="UniProtKB-KW"/>
</dbReference>
<evidence type="ECO:0000256" key="7">
    <source>
        <dbReference type="ARBA" id="ARBA00023209"/>
    </source>
</evidence>
<keyword evidence="4" id="KW-0547">Nucleotide-binding</keyword>
<keyword evidence="7" id="KW-0444">Lipid biosynthesis</keyword>
<dbReference type="EMBL" id="LSQZ01000075">
    <property type="protein sequence ID" value="KXI11264.1"/>
    <property type="molecule type" value="Genomic_DNA"/>
</dbReference>
<dbReference type="Gene3D" id="2.60.200.40">
    <property type="match status" value="1"/>
</dbReference>
<comment type="cofactor">
    <cofactor evidence="1">
        <name>Mg(2+)</name>
        <dbReference type="ChEBI" id="CHEBI:18420"/>
    </cofactor>
</comment>